<dbReference type="EMBL" id="HBHW01043762">
    <property type="protein sequence ID" value="CAE0065865.1"/>
    <property type="molecule type" value="Transcribed_RNA"/>
</dbReference>
<keyword evidence="2" id="KW-0227">DNA damage</keyword>
<dbReference type="PANTHER" id="PTHR48448:SF1">
    <property type="entry name" value="MUTL PROTEIN ISOFORM 1"/>
    <property type="match status" value="1"/>
</dbReference>
<evidence type="ECO:0000256" key="3">
    <source>
        <dbReference type="ARBA" id="ARBA00022840"/>
    </source>
</evidence>
<evidence type="ECO:0000313" key="6">
    <source>
        <dbReference type="EMBL" id="CAE0065863.1"/>
    </source>
</evidence>
<dbReference type="EMBL" id="HBHW01043760">
    <property type="protein sequence ID" value="CAE0065863.1"/>
    <property type="molecule type" value="Transcribed_RNA"/>
</dbReference>
<dbReference type="SUPFAM" id="SSF55271">
    <property type="entry name" value="DNA repair protein MutS, domain I"/>
    <property type="match status" value="1"/>
</dbReference>
<dbReference type="InterPro" id="IPR000432">
    <property type="entry name" value="DNA_mismatch_repair_MutS_C"/>
</dbReference>
<keyword evidence="3" id="KW-0067">ATP-binding</keyword>
<dbReference type="PANTHER" id="PTHR48448">
    <property type="entry name" value="MUTL PROTEIN ISOFORM 1"/>
    <property type="match status" value="1"/>
</dbReference>
<dbReference type="SUPFAM" id="SSF52540">
    <property type="entry name" value="P-loop containing nucleoside triphosphate hydrolases"/>
    <property type="match status" value="1"/>
</dbReference>
<gene>
    <name evidence="6" type="ORF">RMAR00112_LOCUS33935</name>
    <name evidence="7" type="ORF">RMAR00112_LOCUS33937</name>
</gene>
<keyword evidence="1" id="KW-0547">Nucleotide-binding</keyword>
<dbReference type="Pfam" id="PF01624">
    <property type="entry name" value="MutS_I"/>
    <property type="match status" value="1"/>
</dbReference>
<dbReference type="GO" id="GO:0030983">
    <property type="term" value="F:mismatched DNA binding"/>
    <property type="evidence" value="ECO:0007669"/>
    <property type="project" value="InterPro"/>
</dbReference>
<dbReference type="SMART" id="SM00534">
    <property type="entry name" value="MUTSac"/>
    <property type="match status" value="1"/>
</dbReference>
<proteinExistence type="predicted"/>
<dbReference type="AlphaFoldDB" id="A0A7S3AC84"/>
<dbReference type="Gene3D" id="3.40.50.300">
    <property type="entry name" value="P-loop containing nucleotide triphosphate hydrolases"/>
    <property type="match status" value="1"/>
</dbReference>
<dbReference type="InterPro" id="IPR016151">
    <property type="entry name" value="DNA_mismatch_repair_MutS_N"/>
</dbReference>
<evidence type="ECO:0000259" key="5">
    <source>
        <dbReference type="PROSITE" id="PS50164"/>
    </source>
</evidence>
<organism evidence="6">
    <name type="scientific">Rhodosorus marinus</name>
    <dbReference type="NCBI Taxonomy" id="101924"/>
    <lineage>
        <taxon>Eukaryota</taxon>
        <taxon>Rhodophyta</taxon>
        <taxon>Stylonematophyceae</taxon>
        <taxon>Stylonematales</taxon>
        <taxon>Stylonemataceae</taxon>
        <taxon>Rhodosorus</taxon>
    </lineage>
</organism>
<name>A0A7S3AC84_9RHOD</name>
<evidence type="ECO:0000256" key="2">
    <source>
        <dbReference type="ARBA" id="ARBA00022763"/>
    </source>
</evidence>
<dbReference type="GO" id="GO:0006298">
    <property type="term" value="P:mismatch repair"/>
    <property type="evidence" value="ECO:0007669"/>
    <property type="project" value="InterPro"/>
</dbReference>
<dbReference type="InterPro" id="IPR053276">
    <property type="entry name" value="MtDNA_mismatch_repair_MutS"/>
</dbReference>
<dbReference type="Pfam" id="PF00488">
    <property type="entry name" value="MutS_V"/>
    <property type="match status" value="1"/>
</dbReference>
<dbReference type="GO" id="GO:0005524">
    <property type="term" value="F:ATP binding"/>
    <property type="evidence" value="ECO:0007669"/>
    <property type="project" value="UniProtKB-KW"/>
</dbReference>
<evidence type="ECO:0000313" key="7">
    <source>
        <dbReference type="EMBL" id="CAE0065865.1"/>
    </source>
</evidence>
<evidence type="ECO:0000256" key="4">
    <source>
        <dbReference type="ARBA" id="ARBA00023125"/>
    </source>
</evidence>
<reference evidence="6" key="1">
    <citation type="submission" date="2021-01" db="EMBL/GenBank/DDBJ databases">
        <authorList>
            <person name="Corre E."/>
            <person name="Pelletier E."/>
            <person name="Niang G."/>
            <person name="Scheremetjew M."/>
            <person name="Finn R."/>
            <person name="Kale V."/>
            <person name="Holt S."/>
            <person name="Cochrane G."/>
            <person name="Meng A."/>
            <person name="Brown T."/>
            <person name="Cohen L."/>
        </authorList>
    </citation>
    <scope>NUCLEOTIDE SEQUENCE</scope>
    <source>
        <strain evidence="6">CCMP 769</strain>
    </source>
</reference>
<keyword evidence="4" id="KW-0238">DNA-binding</keyword>
<dbReference type="Gene3D" id="3.40.1170.10">
    <property type="entry name" value="DNA repair protein MutS, domain I"/>
    <property type="match status" value="1"/>
</dbReference>
<sequence>MCHSGFVPSMFFGGERLVGRCAVVGRYGRSVFRACSSVAGSVDVRDSDHSSFWTRALRRSTRPSAKEMVERVDLTDALGISAQLLQSNKKPPLLEYFRNRKNEHPTKVILVRIGEFYEAVGVDAIMLVQHAGLNPMGRGIPRAGCPAVNLRRTLRDLVVDAGFSVVVCEEVPELYSYGTRTKGKERYVAQIVSPGSPNYLVGLVDHEDGVVDFERERLTVGISSAVGGFSLTEVDVGMMTYSVHTGQTIEGVIARLQSGMYAAPIYLHESLYGGSSLGSRKTTSSEVDSILRVAASFQNEAGGVEGFSSPDAVGGLLDSVSLNLRLDREGFTKITKRHTTRPLYFSTASQLGVHRTRGVPDLVGQVAGRDAPALARQWIRKQLLLPPPPSISAQLRNASLFLLNHLEPLPDFPTIAKHQVAQLVRSKEANEVFFRELRDACQAIYTAGSNDKTKDFIQALTASAGMEIGLELDLVDVLSTCEAAIQLIEDTIIVEPRSDLDETSEQFPDDKRYLFSLRKSNEGFVGKVHTAKFEKEWERVEAARVAVGVAAEELLQLGEEIKKERKLGDSKKDAVGMSFDLFNNAVWLRLPSGQNLVHPLIHPKDRNGMVVSNRFSTDKLEAALDEYRLCCSECANAVRDQLRHLSTSLEGESLPPLVGACVLATIASAMVHHVTHAGILNGWNPASERGSDRSIVLRQFWPYWLDGRANSTVTNSIDLDSLVILSGPNMAGKSTVLRSVCSIALLATCGFLVPAKEASVPFVDYIMLRTFSSDSPAEGKSGFAVEMHEMRSVLEDATENSLVLVDELGKGTEMTAGAALAGSILEALDRSGCYGIFATHLHALFDMELDAPNMKEMMMCSEKEEGRVRPTLKVAAGRSLESLAMTVARDCGMPSSVVHRAEELLGRLRDRRNLGKVADGASKANPAFSSAKAAAPDHRVPLDLQGAELVLRSVVSHSLSCEPSSLESMVIEDCKRIRPPPAALKSSCVYIVEREDGLLYCGETDDICGRLLSHLKEFQRQGLYRMRTVFIPLPESSSGKSAARFCETKVIDQLKTEGYRLLSDKDRSHRFFASGNR</sequence>
<dbReference type="PROSITE" id="PS00486">
    <property type="entry name" value="DNA_MISMATCH_REPAIR_2"/>
    <property type="match status" value="1"/>
</dbReference>
<dbReference type="InterPro" id="IPR007695">
    <property type="entry name" value="DNA_mismatch_repair_MutS-lik_N"/>
</dbReference>
<accession>A0A7S3AC84</accession>
<dbReference type="InterPro" id="IPR027417">
    <property type="entry name" value="P-loop_NTPase"/>
</dbReference>
<protein>
    <recommendedName>
        <fullName evidence="5">GIY-YIG domain-containing protein</fullName>
    </recommendedName>
</protein>
<evidence type="ECO:0000256" key="1">
    <source>
        <dbReference type="ARBA" id="ARBA00022741"/>
    </source>
</evidence>
<dbReference type="InterPro" id="IPR000305">
    <property type="entry name" value="GIY-YIG_endonuc"/>
</dbReference>
<dbReference type="PROSITE" id="PS50164">
    <property type="entry name" value="GIY_YIG"/>
    <property type="match status" value="1"/>
</dbReference>
<feature type="domain" description="GIY-YIG" evidence="5">
    <location>
        <begin position="985"/>
        <end position="1061"/>
    </location>
</feature>